<evidence type="ECO:0000313" key="3">
    <source>
        <dbReference type="Proteomes" id="UP000247515"/>
    </source>
</evidence>
<organism evidence="2 3">
    <name type="scientific">Paraburkholderia tropica</name>
    <dbReference type="NCBI Taxonomy" id="92647"/>
    <lineage>
        <taxon>Bacteria</taxon>
        <taxon>Pseudomonadati</taxon>
        <taxon>Pseudomonadota</taxon>
        <taxon>Betaproteobacteria</taxon>
        <taxon>Burkholderiales</taxon>
        <taxon>Burkholderiaceae</taxon>
        <taxon>Paraburkholderia</taxon>
    </lineage>
</organism>
<feature type="region of interest" description="Disordered" evidence="1">
    <location>
        <begin position="217"/>
        <end position="236"/>
    </location>
</feature>
<protein>
    <submittedName>
        <fullName evidence="2">Uncharacterized protein</fullName>
    </submittedName>
</protein>
<reference evidence="2 3" key="1">
    <citation type="submission" date="2018-05" db="EMBL/GenBank/DDBJ databases">
        <title>Genomic Encyclopedia of Type Strains, Phase IV (KMG-V): Genome sequencing to study the core and pangenomes of soil and plant-associated prokaryotes.</title>
        <authorList>
            <person name="Whitman W."/>
        </authorList>
    </citation>
    <scope>NUCLEOTIDE SEQUENCE [LARGE SCALE GENOMIC DNA]</scope>
    <source>
        <strain evidence="2 3">SIr-6563</strain>
    </source>
</reference>
<accession>A0ABX5MME6</accession>
<evidence type="ECO:0000256" key="1">
    <source>
        <dbReference type="SAM" id="MobiDB-lite"/>
    </source>
</evidence>
<feature type="compositionally biased region" description="Low complexity" evidence="1">
    <location>
        <begin position="250"/>
        <end position="275"/>
    </location>
</feature>
<proteinExistence type="predicted"/>
<feature type="region of interest" description="Disordered" evidence="1">
    <location>
        <begin position="250"/>
        <end position="336"/>
    </location>
</feature>
<dbReference type="RefSeq" id="WP_146230004.1">
    <property type="nucleotide sequence ID" value="NZ_CAJMXV010000037.1"/>
</dbReference>
<name>A0ABX5MME6_9BURK</name>
<feature type="region of interest" description="Disordered" evidence="1">
    <location>
        <begin position="156"/>
        <end position="186"/>
    </location>
</feature>
<comment type="caution">
    <text evidence="2">The sequence shown here is derived from an EMBL/GenBank/DDBJ whole genome shotgun (WGS) entry which is preliminary data.</text>
</comment>
<keyword evidence="3" id="KW-1185">Reference proteome</keyword>
<feature type="region of interest" description="Disordered" evidence="1">
    <location>
        <begin position="103"/>
        <end position="129"/>
    </location>
</feature>
<feature type="compositionally biased region" description="Low complexity" evidence="1">
    <location>
        <begin position="103"/>
        <end position="123"/>
    </location>
</feature>
<dbReference type="EMBL" id="QJJV01000011">
    <property type="protein sequence ID" value="PXX14977.1"/>
    <property type="molecule type" value="Genomic_DNA"/>
</dbReference>
<sequence length="428" mass="44518">MSTYPLVQVEGALAMPHMRPLNRVPPPFGREWALIPPHFSLRTELHALYAALLRTACLSAEAFRKVCRWETGLRTRSETRRPAAAPVGATLNVAQAQQAAAAALQRKTASAPPAADTSPLAPLERTPPRNHKLTATAVGIGGAAVLAWIVASHTQPGEHRNATRASTDAPASVPDSPPTKLPANALTHAPVSHGASASQRLAEARALHDLSYSGSVTASAPKVNAPPTGSARNTADAGVAASASVGARQPDAAVAPSKATSASSAPPAPLVSARPTEPRPPKAATVRAEPHDYAAQANPNTPLRAPLSRKAEPASRASHTAKARHASVESRAGSARGDIGRHVAHEFAPSRSAPLATTQRAHGGYSTAEAYSPRQPSIEAANDYTSITTYAVTHAAPASRASAPVDSTDWVNHVSQRRVTEVPDRFSK</sequence>
<evidence type="ECO:0000313" key="2">
    <source>
        <dbReference type="EMBL" id="PXX14977.1"/>
    </source>
</evidence>
<gene>
    <name evidence="2" type="ORF">C7400_111192</name>
</gene>
<dbReference type="Proteomes" id="UP000247515">
    <property type="component" value="Unassembled WGS sequence"/>
</dbReference>